<proteinExistence type="predicted"/>
<feature type="repeat" description="ANK" evidence="3">
    <location>
        <begin position="153"/>
        <end position="185"/>
    </location>
</feature>
<organism evidence="5 6">
    <name type="scientific">Roseateles aquae</name>
    <dbReference type="NCBI Taxonomy" id="3077235"/>
    <lineage>
        <taxon>Bacteria</taxon>
        <taxon>Pseudomonadati</taxon>
        <taxon>Pseudomonadota</taxon>
        <taxon>Betaproteobacteria</taxon>
        <taxon>Burkholderiales</taxon>
        <taxon>Sphaerotilaceae</taxon>
        <taxon>Roseateles</taxon>
    </lineage>
</organism>
<evidence type="ECO:0000256" key="3">
    <source>
        <dbReference type="PROSITE-ProRule" id="PRU00023"/>
    </source>
</evidence>
<evidence type="ECO:0000256" key="2">
    <source>
        <dbReference type="ARBA" id="ARBA00023043"/>
    </source>
</evidence>
<dbReference type="Gene3D" id="1.25.40.20">
    <property type="entry name" value="Ankyrin repeat-containing domain"/>
    <property type="match status" value="2"/>
</dbReference>
<dbReference type="PANTHER" id="PTHR24171">
    <property type="entry name" value="ANKYRIN REPEAT DOMAIN-CONTAINING PROTEIN 39-RELATED"/>
    <property type="match status" value="1"/>
</dbReference>
<evidence type="ECO:0000313" key="5">
    <source>
        <dbReference type="EMBL" id="MDT8997695.1"/>
    </source>
</evidence>
<keyword evidence="1" id="KW-0677">Repeat</keyword>
<keyword evidence="4" id="KW-0732">Signal</keyword>
<sequence length="211" mass="22420">MRRRLLLAFLLGLTALAQAAEDSPAQQLLKEAELDRGSEVMTLMVRGVDPNVRDAKRQTPLHLALVNESEMALKALMAHPLLDVNAINAAAETPLMLAALKGRLDWAKLLVQRGALVNEAGWNALHYAASGPDNGVTAWLLQQGAEIDALSPNGTTALMMAAGYGSPTVAEALLAAGADAALRNQQGLDAADFAGRAQRSELQKKLRAARR</sequence>
<dbReference type="InterPro" id="IPR002110">
    <property type="entry name" value="Ankyrin_rpt"/>
</dbReference>
<protein>
    <submittedName>
        <fullName evidence="5">Ankyrin repeat domain-containing protein</fullName>
    </submittedName>
</protein>
<gene>
    <name evidence="5" type="ORF">RQP53_00235</name>
</gene>
<comment type="caution">
    <text evidence="5">The sequence shown here is derived from an EMBL/GenBank/DDBJ whole genome shotgun (WGS) entry which is preliminary data.</text>
</comment>
<keyword evidence="2 3" id="KW-0040">ANK repeat</keyword>
<dbReference type="SMART" id="SM00248">
    <property type="entry name" value="ANK"/>
    <property type="match status" value="4"/>
</dbReference>
<dbReference type="InterPro" id="IPR036770">
    <property type="entry name" value="Ankyrin_rpt-contain_sf"/>
</dbReference>
<name>A0ABU3P651_9BURK</name>
<dbReference type="PROSITE" id="PS50297">
    <property type="entry name" value="ANK_REP_REGION"/>
    <property type="match status" value="3"/>
</dbReference>
<evidence type="ECO:0000313" key="6">
    <source>
        <dbReference type="Proteomes" id="UP001246372"/>
    </source>
</evidence>
<dbReference type="Pfam" id="PF12796">
    <property type="entry name" value="Ank_2"/>
    <property type="match status" value="1"/>
</dbReference>
<dbReference type="EMBL" id="JAVXZY010000001">
    <property type="protein sequence ID" value="MDT8997695.1"/>
    <property type="molecule type" value="Genomic_DNA"/>
</dbReference>
<dbReference type="RefSeq" id="WP_315647913.1">
    <property type="nucleotide sequence ID" value="NZ_JAVXZY010000001.1"/>
</dbReference>
<feature type="repeat" description="ANK" evidence="3">
    <location>
        <begin position="90"/>
        <end position="122"/>
    </location>
</feature>
<evidence type="ECO:0000256" key="1">
    <source>
        <dbReference type="ARBA" id="ARBA00022737"/>
    </source>
</evidence>
<keyword evidence="6" id="KW-1185">Reference proteome</keyword>
<reference evidence="5" key="1">
    <citation type="submission" date="2023-09" db="EMBL/GenBank/DDBJ databases">
        <title>Paucibacter sp. APW11 Genome sequencing and assembly.</title>
        <authorList>
            <person name="Kim I."/>
        </authorList>
    </citation>
    <scope>NUCLEOTIDE SEQUENCE</scope>
    <source>
        <strain evidence="5">APW11</strain>
    </source>
</reference>
<feature type="chain" id="PRO_5045567768" evidence="4">
    <location>
        <begin position="20"/>
        <end position="211"/>
    </location>
</feature>
<feature type="repeat" description="ANK" evidence="3">
    <location>
        <begin position="120"/>
        <end position="152"/>
    </location>
</feature>
<accession>A0ABU3P651</accession>
<feature type="signal peptide" evidence="4">
    <location>
        <begin position="1"/>
        <end position="19"/>
    </location>
</feature>
<dbReference type="Proteomes" id="UP001246372">
    <property type="component" value="Unassembled WGS sequence"/>
</dbReference>
<dbReference type="SUPFAM" id="SSF48403">
    <property type="entry name" value="Ankyrin repeat"/>
    <property type="match status" value="1"/>
</dbReference>
<dbReference type="PROSITE" id="PS50088">
    <property type="entry name" value="ANK_REPEAT"/>
    <property type="match status" value="3"/>
</dbReference>
<dbReference type="Pfam" id="PF13857">
    <property type="entry name" value="Ank_5"/>
    <property type="match status" value="1"/>
</dbReference>
<evidence type="ECO:0000256" key="4">
    <source>
        <dbReference type="SAM" id="SignalP"/>
    </source>
</evidence>